<dbReference type="Pfam" id="PF13180">
    <property type="entry name" value="PDZ_2"/>
    <property type="match status" value="1"/>
</dbReference>
<keyword evidence="5" id="KW-1133">Transmembrane helix</keyword>
<feature type="transmembrane region" description="Helical" evidence="5">
    <location>
        <begin position="143"/>
        <end position="164"/>
    </location>
</feature>
<dbReference type="InterPro" id="IPR001940">
    <property type="entry name" value="Peptidase_S1C"/>
</dbReference>
<evidence type="ECO:0000256" key="4">
    <source>
        <dbReference type="SAM" id="MobiDB-lite"/>
    </source>
</evidence>
<keyword evidence="3" id="KW-0378">Hydrolase</keyword>
<feature type="region of interest" description="Disordered" evidence="4">
    <location>
        <begin position="328"/>
        <end position="367"/>
    </location>
</feature>
<dbReference type="InterPro" id="IPR001478">
    <property type="entry name" value="PDZ"/>
</dbReference>
<dbReference type="EMBL" id="JBBDGL010000002">
    <property type="protein sequence ID" value="MEJ1155797.1"/>
    <property type="molecule type" value="Genomic_DNA"/>
</dbReference>
<dbReference type="Proteomes" id="UP001368654">
    <property type="component" value="Unassembled WGS sequence"/>
</dbReference>
<dbReference type="SMART" id="SM00228">
    <property type="entry name" value="PDZ"/>
    <property type="match status" value="1"/>
</dbReference>
<dbReference type="SUPFAM" id="SSF50494">
    <property type="entry name" value="Trypsin-like serine proteases"/>
    <property type="match status" value="1"/>
</dbReference>
<proteinExistence type="inferred from homology"/>
<dbReference type="Pfam" id="PF13365">
    <property type="entry name" value="Trypsin_2"/>
    <property type="match status" value="2"/>
</dbReference>
<keyword evidence="8" id="KW-1185">Reference proteome</keyword>
<gene>
    <name evidence="7" type="ORF">WDU96_09355</name>
</gene>
<keyword evidence="5" id="KW-0812">Transmembrane</keyword>
<dbReference type="PANTHER" id="PTHR43343:SF3">
    <property type="entry name" value="PROTEASE DO-LIKE 8, CHLOROPLASTIC"/>
    <property type="match status" value="1"/>
</dbReference>
<keyword evidence="5" id="KW-0472">Membrane</keyword>
<evidence type="ECO:0000313" key="7">
    <source>
        <dbReference type="EMBL" id="MEJ1155797.1"/>
    </source>
</evidence>
<dbReference type="InterPro" id="IPR036034">
    <property type="entry name" value="PDZ_sf"/>
</dbReference>
<dbReference type="Gene3D" id="2.40.10.10">
    <property type="entry name" value="Trypsin-like serine proteases"/>
    <property type="match status" value="2"/>
</dbReference>
<reference evidence="7 8" key="1">
    <citation type="submission" date="2024-02" db="EMBL/GenBank/DDBJ databases">
        <authorList>
            <person name="Saticioglu I.B."/>
        </authorList>
    </citation>
    <scope>NUCLEOTIDE SEQUENCE [LARGE SCALE GENOMIC DNA]</scope>
    <source>
        <strain evidence="7 8">Mu-86</strain>
    </source>
</reference>
<feature type="compositionally biased region" description="Low complexity" evidence="4">
    <location>
        <begin position="38"/>
        <end position="57"/>
    </location>
</feature>
<dbReference type="PROSITE" id="PS50106">
    <property type="entry name" value="PDZ"/>
    <property type="match status" value="1"/>
</dbReference>
<sequence>MSENTGDIPDEQNPAADATERDMTVSPEAKTPSPTVDVPAVPSQPAAPAAPTSQTAAPTPPLPPLAATHAASQPAPVAPPRSYAPPQGHSVPPTYAGQTGASFGTAAQDAYPTLPIDGPSQPVNAGSAPAATTPKKSSGAGKLVGLLVAAAIVGGAAGLGSAYAGTQLFEPSSSIPAAGPSTVTVNDTDSVTATTVIAAKVVPSVVTISASSSTGGGTGSGVVLSEDGYVVTNTHVVTLDGATADATISVTTSDGRVFDAEIVGTDPTYDLAVIKLVGASDLTPIEFGSSSDLNVGDVTVAVGAPLGLSNTVTEGIVSALNRSIEIASSAAPDTSGSDETDGTGRGGTQDDSEDEQQGEQDSPFFFDFGEGETQQQVSETIKIAVIQTDAAINPGNSGGALVDSEGNLIGINVAIASAGTSSSTAGSIGVGFSIPSDVVERVSSEIIASGSASHGLLGANVLSASLVEGATITGAYIDEVVEGGAAAAGGLQAGDVVTGFNGVPITDSVDLTAQVRAAAAGSEATVTYVRDGQTEQATVTLGELPV</sequence>
<protein>
    <submittedName>
        <fullName evidence="7">Trypsin-like peptidase domain-containing protein</fullName>
    </submittedName>
</protein>
<comment type="caution">
    <text evidence="7">The sequence shown here is derived from an EMBL/GenBank/DDBJ whole genome shotgun (WGS) entry which is preliminary data.</text>
</comment>
<dbReference type="Gene3D" id="2.30.42.10">
    <property type="match status" value="1"/>
</dbReference>
<dbReference type="InterPro" id="IPR051201">
    <property type="entry name" value="Chloro_Bact_Ser_Proteases"/>
</dbReference>
<evidence type="ECO:0000259" key="6">
    <source>
        <dbReference type="PROSITE" id="PS50106"/>
    </source>
</evidence>
<dbReference type="PANTHER" id="PTHR43343">
    <property type="entry name" value="PEPTIDASE S12"/>
    <property type="match status" value="1"/>
</dbReference>
<evidence type="ECO:0000256" key="2">
    <source>
        <dbReference type="ARBA" id="ARBA00022670"/>
    </source>
</evidence>
<dbReference type="RefSeq" id="WP_337338214.1">
    <property type="nucleotide sequence ID" value="NZ_JBBDGL010000002.1"/>
</dbReference>
<dbReference type="InterPro" id="IPR009003">
    <property type="entry name" value="Peptidase_S1_PA"/>
</dbReference>
<organism evidence="7 8">
    <name type="scientific">Microbacterium marmarense</name>
    <dbReference type="NCBI Taxonomy" id="3122051"/>
    <lineage>
        <taxon>Bacteria</taxon>
        <taxon>Bacillati</taxon>
        <taxon>Actinomycetota</taxon>
        <taxon>Actinomycetes</taxon>
        <taxon>Micrococcales</taxon>
        <taxon>Microbacteriaceae</taxon>
        <taxon>Microbacterium</taxon>
    </lineage>
</organism>
<feature type="region of interest" description="Disordered" evidence="4">
    <location>
        <begin position="1"/>
        <end position="138"/>
    </location>
</feature>
<accession>A0ABU8LU80</accession>
<evidence type="ECO:0000256" key="5">
    <source>
        <dbReference type="SAM" id="Phobius"/>
    </source>
</evidence>
<feature type="domain" description="PDZ" evidence="6">
    <location>
        <begin position="446"/>
        <end position="532"/>
    </location>
</feature>
<name>A0ABU8LU80_9MICO</name>
<dbReference type="PRINTS" id="PR00834">
    <property type="entry name" value="PROTEASES2C"/>
</dbReference>
<evidence type="ECO:0000313" key="8">
    <source>
        <dbReference type="Proteomes" id="UP001368654"/>
    </source>
</evidence>
<evidence type="ECO:0000256" key="1">
    <source>
        <dbReference type="ARBA" id="ARBA00010541"/>
    </source>
</evidence>
<dbReference type="SUPFAM" id="SSF50156">
    <property type="entry name" value="PDZ domain-like"/>
    <property type="match status" value="1"/>
</dbReference>
<dbReference type="InterPro" id="IPR043504">
    <property type="entry name" value="Peptidase_S1_PA_chymotrypsin"/>
</dbReference>
<evidence type="ECO:0000256" key="3">
    <source>
        <dbReference type="ARBA" id="ARBA00022801"/>
    </source>
</evidence>
<comment type="similarity">
    <text evidence="1">Belongs to the peptidase S1C family.</text>
</comment>
<keyword evidence="2" id="KW-0645">Protease</keyword>